<dbReference type="AlphaFoldDB" id="A0A843VZZ2"/>
<organism evidence="1 2">
    <name type="scientific">Colocasia esculenta</name>
    <name type="common">Wild taro</name>
    <name type="synonym">Arum esculentum</name>
    <dbReference type="NCBI Taxonomy" id="4460"/>
    <lineage>
        <taxon>Eukaryota</taxon>
        <taxon>Viridiplantae</taxon>
        <taxon>Streptophyta</taxon>
        <taxon>Embryophyta</taxon>
        <taxon>Tracheophyta</taxon>
        <taxon>Spermatophyta</taxon>
        <taxon>Magnoliopsida</taxon>
        <taxon>Liliopsida</taxon>
        <taxon>Araceae</taxon>
        <taxon>Aroideae</taxon>
        <taxon>Colocasieae</taxon>
        <taxon>Colocasia</taxon>
    </lineage>
</organism>
<protein>
    <submittedName>
        <fullName evidence="1">Uncharacterized protein</fullName>
    </submittedName>
</protein>
<feature type="non-terminal residue" evidence="1">
    <location>
        <position position="79"/>
    </location>
</feature>
<comment type="caution">
    <text evidence="1">The sequence shown here is derived from an EMBL/GenBank/DDBJ whole genome shotgun (WGS) entry which is preliminary data.</text>
</comment>
<proteinExistence type="predicted"/>
<evidence type="ECO:0000313" key="2">
    <source>
        <dbReference type="Proteomes" id="UP000652761"/>
    </source>
</evidence>
<dbReference type="Proteomes" id="UP000652761">
    <property type="component" value="Unassembled WGS sequence"/>
</dbReference>
<reference evidence="1" key="1">
    <citation type="submission" date="2017-07" db="EMBL/GenBank/DDBJ databases">
        <title>Taro Niue Genome Assembly and Annotation.</title>
        <authorList>
            <person name="Atibalentja N."/>
            <person name="Keating K."/>
            <person name="Fields C.J."/>
        </authorList>
    </citation>
    <scope>NUCLEOTIDE SEQUENCE</scope>
    <source>
        <strain evidence="1">Niue_2</strain>
        <tissue evidence="1">Leaf</tissue>
    </source>
</reference>
<name>A0A843VZZ2_COLES</name>
<dbReference type="EMBL" id="NMUH01002290">
    <property type="protein sequence ID" value="MQL99070.1"/>
    <property type="molecule type" value="Genomic_DNA"/>
</dbReference>
<accession>A0A843VZZ2</accession>
<sequence>ISEKPIHPPSRLACCRTKRANKWYQSGSLNIQRRSNDLRTKIHGSSKIMLLFLLKNSLGASGSKMLKAKISEKTYSPPL</sequence>
<gene>
    <name evidence="1" type="ORF">Taro_031785</name>
</gene>
<evidence type="ECO:0000313" key="1">
    <source>
        <dbReference type="EMBL" id="MQL99070.1"/>
    </source>
</evidence>
<keyword evidence="2" id="KW-1185">Reference proteome</keyword>